<evidence type="ECO:0000313" key="1">
    <source>
        <dbReference type="EMBL" id="GFC97128.1"/>
    </source>
</evidence>
<protein>
    <submittedName>
        <fullName evidence="1">Uncharacterized protein</fullName>
    </submittedName>
</protein>
<accession>A0A699SIV9</accession>
<reference evidence="1" key="1">
    <citation type="journal article" date="2019" name="Sci. Rep.">
        <title>Draft genome of Tanacetum cinerariifolium, the natural source of mosquito coil.</title>
        <authorList>
            <person name="Yamashiro T."/>
            <person name="Shiraishi A."/>
            <person name="Satake H."/>
            <person name="Nakayama K."/>
        </authorList>
    </citation>
    <scope>NUCLEOTIDE SEQUENCE</scope>
</reference>
<gene>
    <name evidence="1" type="ORF">Tci_869098</name>
</gene>
<name>A0A699SIV9_TANCI</name>
<dbReference type="AlphaFoldDB" id="A0A699SIV9"/>
<feature type="non-terminal residue" evidence="1">
    <location>
        <position position="178"/>
    </location>
</feature>
<comment type="caution">
    <text evidence="1">The sequence shown here is derived from an EMBL/GenBank/DDBJ whole genome shotgun (WGS) entry which is preliminary data.</text>
</comment>
<dbReference type="EMBL" id="BKCJ011164246">
    <property type="protein sequence ID" value="GFC97128.1"/>
    <property type="molecule type" value="Genomic_DNA"/>
</dbReference>
<proteinExistence type="predicted"/>
<sequence>MEGMVLGTDGKQVIPRRSTRLNPSLMTSVSHSHDVNVKVVEPSVVVDDESQDHLGENLKQQGSAAEIVNNEIQISCVGVFEQLLNDTHVADENAPSVVVDDESQDHLGDNLKQQGSAAEIVNNEIQISCVGVFEQLLNDTHVADENAIMKLNTPTVMETSSGTIPTTKQVVQTVGDEA</sequence>
<organism evidence="1">
    <name type="scientific">Tanacetum cinerariifolium</name>
    <name type="common">Dalmatian daisy</name>
    <name type="synonym">Chrysanthemum cinerariifolium</name>
    <dbReference type="NCBI Taxonomy" id="118510"/>
    <lineage>
        <taxon>Eukaryota</taxon>
        <taxon>Viridiplantae</taxon>
        <taxon>Streptophyta</taxon>
        <taxon>Embryophyta</taxon>
        <taxon>Tracheophyta</taxon>
        <taxon>Spermatophyta</taxon>
        <taxon>Magnoliopsida</taxon>
        <taxon>eudicotyledons</taxon>
        <taxon>Gunneridae</taxon>
        <taxon>Pentapetalae</taxon>
        <taxon>asterids</taxon>
        <taxon>campanulids</taxon>
        <taxon>Asterales</taxon>
        <taxon>Asteraceae</taxon>
        <taxon>Asteroideae</taxon>
        <taxon>Anthemideae</taxon>
        <taxon>Anthemidinae</taxon>
        <taxon>Tanacetum</taxon>
    </lineage>
</organism>